<evidence type="ECO:0000313" key="3">
    <source>
        <dbReference type="Proteomes" id="UP000537130"/>
    </source>
</evidence>
<dbReference type="EMBL" id="JACHWY010000003">
    <property type="protein sequence ID" value="MBB3048748.1"/>
    <property type="molecule type" value="Genomic_DNA"/>
</dbReference>
<gene>
    <name evidence="2" type="ORF">FHR99_003022</name>
</gene>
<dbReference type="AlphaFoldDB" id="A0A7W4W841"/>
<sequence>MTSTLRRHSILPAINESQRLNALAQTGLLDSPPDPRFDALTRLAADLFKVPIALISLIDDERQWFKSRVGLGICETEREIAFCSKAIESNGVLVVPDTHSDPHFSANPLVVGPPYIRFYAGAVIYTKDRLPLGTICVMSPEPRQCTLDEQNILIRCAEMLESLIEADCDTTDCRGSISRMAYKLSDQSALTGYIRNAMKMPDLSLGIFMYRVLGGVSGGQKLARSSRLRSDCHKHVAQAFKDACLAHGRLNEDVYGLLFDSRKVPAGCATVLEDIADYEAFPTFRLYGTLIYSIPSATSFSSLISQLSYVWHNTDNLNHGVFQSETIDVASLIKSSFILKNLEAAIDNNAIGLAFSPVVDVRRTTDKTMLVSPLWKDEEGDLVDRDLVYSIAQYAGLSRKYSVYMLDRIFEFILDASVEGSEHAERYIVSLQGHELSRGDWLKEMVNRFRRYPLPVGSLRIAVNSAIPPASRNLAKSQMEELHSRFGVEFIYDGYGEDVGALQLLFDLPFKGVCLGSELVERIDSMPGDASAFSQSVVGICRHADCFIMAKNITTERQFITLSAMGCDYYEGPLIGDPAELPFTP</sequence>
<dbReference type="RefSeq" id="WP_183411514.1">
    <property type="nucleotide sequence ID" value="NZ_JACHWY010000003.1"/>
</dbReference>
<dbReference type="InterPro" id="IPR035919">
    <property type="entry name" value="EAL_sf"/>
</dbReference>
<dbReference type="Pfam" id="PF00563">
    <property type="entry name" value="EAL"/>
    <property type="match status" value="1"/>
</dbReference>
<dbReference type="PROSITE" id="PS50883">
    <property type="entry name" value="EAL"/>
    <property type="match status" value="1"/>
</dbReference>
<dbReference type="SUPFAM" id="SSF55781">
    <property type="entry name" value="GAF domain-like"/>
    <property type="match status" value="1"/>
</dbReference>
<dbReference type="InterPro" id="IPR001633">
    <property type="entry name" value="EAL_dom"/>
</dbReference>
<protein>
    <submittedName>
        <fullName evidence="2">EAL domain-containing protein (Putative c-di-GMP-specific phosphodiesterase class I)</fullName>
    </submittedName>
</protein>
<evidence type="ECO:0000259" key="1">
    <source>
        <dbReference type="PROSITE" id="PS50883"/>
    </source>
</evidence>
<dbReference type="PANTHER" id="PTHR43102:SF2">
    <property type="entry name" value="GAF DOMAIN-CONTAINING PROTEIN"/>
    <property type="match status" value="1"/>
</dbReference>
<dbReference type="Gene3D" id="3.20.20.450">
    <property type="entry name" value="EAL domain"/>
    <property type="match status" value="1"/>
</dbReference>
<proteinExistence type="predicted"/>
<dbReference type="Proteomes" id="UP000537130">
    <property type="component" value="Unassembled WGS sequence"/>
</dbReference>
<evidence type="ECO:0000313" key="2">
    <source>
        <dbReference type="EMBL" id="MBB3048748.1"/>
    </source>
</evidence>
<dbReference type="Gene3D" id="3.30.450.40">
    <property type="match status" value="1"/>
</dbReference>
<dbReference type="InterPro" id="IPR029016">
    <property type="entry name" value="GAF-like_dom_sf"/>
</dbReference>
<comment type="caution">
    <text evidence="2">The sequence shown here is derived from an EMBL/GenBank/DDBJ whole genome shotgun (WGS) entry which is preliminary data.</text>
</comment>
<reference evidence="2 3" key="1">
    <citation type="submission" date="2020-08" db="EMBL/GenBank/DDBJ databases">
        <title>Genomic Encyclopedia of Type Strains, Phase III (KMG-III): the genomes of soil and plant-associated and newly described type strains.</title>
        <authorList>
            <person name="Whitman W."/>
        </authorList>
    </citation>
    <scope>NUCLEOTIDE SEQUENCE [LARGE SCALE GENOMIC DNA]</scope>
    <source>
        <strain evidence="2 3">CECT 8654</strain>
    </source>
</reference>
<organism evidence="2 3">
    <name type="scientific">Litorivivens lipolytica</name>
    <dbReference type="NCBI Taxonomy" id="1524264"/>
    <lineage>
        <taxon>Bacteria</taxon>
        <taxon>Pseudomonadati</taxon>
        <taxon>Pseudomonadota</taxon>
        <taxon>Gammaproteobacteria</taxon>
        <taxon>Litorivivens</taxon>
    </lineage>
</organism>
<accession>A0A7W4W841</accession>
<dbReference type="SUPFAM" id="SSF141868">
    <property type="entry name" value="EAL domain-like"/>
    <property type="match status" value="1"/>
</dbReference>
<dbReference type="PANTHER" id="PTHR43102">
    <property type="entry name" value="SLR1143 PROTEIN"/>
    <property type="match status" value="1"/>
</dbReference>
<feature type="domain" description="EAL" evidence="1">
    <location>
        <begin position="335"/>
        <end position="585"/>
    </location>
</feature>
<name>A0A7W4W841_9GAMM</name>
<dbReference type="SMART" id="SM00052">
    <property type="entry name" value="EAL"/>
    <property type="match status" value="1"/>
</dbReference>
<keyword evidence="3" id="KW-1185">Reference proteome</keyword>